<keyword evidence="3 5" id="KW-0479">Metal-binding</keyword>
<dbReference type="GO" id="GO:0020037">
    <property type="term" value="F:heme binding"/>
    <property type="evidence" value="ECO:0007669"/>
    <property type="project" value="InterPro"/>
</dbReference>
<gene>
    <name evidence="7" type="ORF">G7Y85_01385</name>
</gene>
<feature type="binding site" description="distal binding residue" evidence="5">
    <location>
        <position position="109"/>
    </location>
    <ligand>
        <name>heme</name>
        <dbReference type="ChEBI" id="CHEBI:30413"/>
    </ligand>
    <ligandPart>
        <name>Fe</name>
        <dbReference type="ChEBI" id="CHEBI:18248"/>
    </ligandPart>
</feature>
<keyword evidence="2 5" id="KW-0349">Heme</keyword>
<dbReference type="AlphaFoldDB" id="A0A6M2BMT3"/>
<dbReference type="Proteomes" id="UP000472676">
    <property type="component" value="Unassembled WGS sequence"/>
</dbReference>
<dbReference type="Pfam" id="PF01152">
    <property type="entry name" value="Bac_globin"/>
    <property type="match status" value="1"/>
</dbReference>
<organism evidence="7 8">
    <name type="scientific">Solimonas terrae</name>
    <dbReference type="NCBI Taxonomy" id="1396819"/>
    <lineage>
        <taxon>Bacteria</taxon>
        <taxon>Pseudomonadati</taxon>
        <taxon>Pseudomonadota</taxon>
        <taxon>Gammaproteobacteria</taxon>
        <taxon>Nevskiales</taxon>
        <taxon>Nevskiaceae</taxon>
        <taxon>Solimonas</taxon>
    </lineage>
</organism>
<keyword evidence="8" id="KW-1185">Reference proteome</keyword>
<dbReference type="RefSeq" id="WP_166250821.1">
    <property type="nucleotide sequence ID" value="NZ_JAAMOW010000001.1"/>
</dbReference>
<dbReference type="InterPro" id="IPR012292">
    <property type="entry name" value="Globin/Proto"/>
</dbReference>
<dbReference type="InterPro" id="IPR009050">
    <property type="entry name" value="Globin-like_sf"/>
</dbReference>
<sequence length="157" mass="17007">MKRSKISLALATGVTLLVAAAAQPAFAGESKTKPIMGIPSSAVADFGGAYGVHNWVESLFYYIMLDNRINYIFKEFGNVDRQIALNTQLEQMVLGGPNNYQGASMSAAHADLGITMTQFNAVVEAAYNACERNEIKYYACNDLIAALAPFTRVIVTK</sequence>
<evidence type="ECO:0000313" key="8">
    <source>
        <dbReference type="Proteomes" id="UP000472676"/>
    </source>
</evidence>
<reference evidence="7 8" key="1">
    <citation type="journal article" date="2014" name="Int. J. Syst. Evol. Microbiol.">
        <title>Solimonas terrae sp. nov., isolated from soil.</title>
        <authorList>
            <person name="Kim S.J."/>
            <person name="Moon J.Y."/>
            <person name="Weon H.Y."/>
            <person name="Ahn J.H."/>
            <person name="Chen W.M."/>
            <person name="Kwon S.W."/>
        </authorList>
    </citation>
    <scope>NUCLEOTIDE SEQUENCE [LARGE SCALE GENOMIC DNA]</scope>
    <source>
        <strain evidence="7 8">KIS83-12</strain>
    </source>
</reference>
<dbReference type="SUPFAM" id="SSF46458">
    <property type="entry name" value="Globin-like"/>
    <property type="match status" value="1"/>
</dbReference>
<evidence type="ECO:0000313" key="7">
    <source>
        <dbReference type="EMBL" id="NGY03409.1"/>
    </source>
</evidence>
<proteinExistence type="predicted"/>
<evidence type="ECO:0000256" key="3">
    <source>
        <dbReference type="ARBA" id="ARBA00022723"/>
    </source>
</evidence>
<accession>A0A6M2BMT3</accession>
<comment type="caution">
    <text evidence="7">The sequence shown here is derived from an EMBL/GenBank/DDBJ whole genome shotgun (WGS) entry which is preliminary data.</text>
</comment>
<keyword evidence="1" id="KW-0813">Transport</keyword>
<evidence type="ECO:0000256" key="4">
    <source>
        <dbReference type="ARBA" id="ARBA00023004"/>
    </source>
</evidence>
<evidence type="ECO:0000256" key="2">
    <source>
        <dbReference type="ARBA" id="ARBA00022617"/>
    </source>
</evidence>
<feature type="signal peptide" evidence="6">
    <location>
        <begin position="1"/>
        <end position="27"/>
    </location>
</feature>
<dbReference type="GO" id="GO:0046872">
    <property type="term" value="F:metal ion binding"/>
    <property type="evidence" value="ECO:0007669"/>
    <property type="project" value="UniProtKB-KW"/>
</dbReference>
<dbReference type="EMBL" id="JAAMOW010000001">
    <property type="protein sequence ID" value="NGY03409.1"/>
    <property type="molecule type" value="Genomic_DNA"/>
</dbReference>
<evidence type="ECO:0000256" key="5">
    <source>
        <dbReference type="PIRSR" id="PIRSR601486-1"/>
    </source>
</evidence>
<keyword evidence="6" id="KW-0732">Signal</keyword>
<name>A0A6M2BMT3_9GAMM</name>
<feature type="chain" id="PRO_5027114790" evidence="6">
    <location>
        <begin position="28"/>
        <end position="157"/>
    </location>
</feature>
<dbReference type="Gene3D" id="1.10.490.10">
    <property type="entry name" value="Globins"/>
    <property type="match status" value="1"/>
</dbReference>
<keyword evidence="4 5" id="KW-0408">Iron</keyword>
<protein>
    <submittedName>
        <fullName evidence="7">Group 1 truncated hemoglobin</fullName>
    </submittedName>
</protein>
<evidence type="ECO:0000256" key="1">
    <source>
        <dbReference type="ARBA" id="ARBA00022448"/>
    </source>
</evidence>
<evidence type="ECO:0000256" key="6">
    <source>
        <dbReference type="SAM" id="SignalP"/>
    </source>
</evidence>
<dbReference type="GO" id="GO:0019825">
    <property type="term" value="F:oxygen binding"/>
    <property type="evidence" value="ECO:0007669"/>
    <property type="project" value="InterPro"/>
</dbReference>
<dbReference type="CDD" id="cd00454">
    <property type="entry name" value="TrHb1_N"/>
    <property type="match status" value="1"/>
</dbReference>
<dbReference type="InterPro" id="IPR001486">
    <property type="entry name" value="Hemoglobin_trunc"/>
</dbReference>